<feature type="domain" description="Beta-xylosidase C-terminal Concanavalin A-like" evidence="7">
    <location>
        <begin position="368"/>
        <end position="569"/>
    </location>
</feature>
<gene>
    <name evidence="8" type="ORF">CBYS24578_00009812</name>
</gene>
<evidence type="ECO:0000313" key="8">
    <source>
        <dbReference type="EMBL" id="CAH0003796.1"/>
    </source>
</evidence>
<keyword evidence="9" id="KW-1185">Reference proteome</keyword>
<dbReference type="InterPro" id="IPR041542">
    <property type="entry name" value="GH43_C2"/>
</dbReference>
<dbReference type="SUPFAM" id="SSF49899">
    <property type="entry name" value="Concanavalin A-like lectins/glucanases"/>
    <property type="match status" value="1"/>
</dbReference>
<dbReference type="InterPro" id="IPR051795">
    <property type="entry name" value="Glycosyl_Hydrlase_43"/>
</dbReference>
<evidence type="ECO:0000256" key="1">
    <source>
        <dbReference type="ARBA" id="ARBA00009865"/>
    </source>
</evidence>
<evidence type="ECO:0000256" key="3">
    <source>
        <dbReference type="ARBA" id="ARBA00023295"/>
    </source>
</evidence>
<name>A0A9N9UYD9_9HYPO</name>
<organism evidence="8 9">
    <name type="scientific">Clonostachys byssicola</name>
    <dbReference type="NCBI Taxonomy" id="160290"/>
    <lineage>
        <taxon>Eukaryota</taxon>
        <taxon>Fungi</taxon>
        <taxon>Dikarya</taxon>
        <taxon>Ascomycota</taxon>
        <taxon>Pezizomycotina</taxon>
        <taxon>Sordariomycetes</taxon>
        <taxon>Hypocreomycetidae</taxon>
        <taxon>Hypocreales</taxon>
        <taxon>Bionectriaceae</taxon>
        <taxon>Clonostachys</taxon>
    </lineage>
</organism>
<reference evidence="8" key="1">
    <citation type="submission" date="2021-10" db="EMBL/GenBank/DDBJ databases">
        <authorList>
            <person name="Piombo E."/>
        </authorList>
    </citation>
    <scope>NUCLEOTIDE SEQUENCE</scope>
</reference>
<dbReference type="InterPro" id="IPR023296">
    <property type="entry name" value="Glyco_hydro_beta-prop_sf"/>
</dbReference>
<comment type="caution">
    <text evidence="8">The sequence shown here is derived from an EMBL/GenBank/DDBJ whole genome shotgun (WGS) entry which is preliminary data.</text>
</comment>
<dbReference type="GO" id="GO:0005975">
    <property type="term" value="P:carbohydrate metabolic process"/>
    <property type="evidence" value="ECO:0007669"/>
    <property type="project" value="InterPro"/>
</dbReference>
<evidence type="ECO:0000256" key="4">
    <source>
        <dbReference type="PIRSR" id="PIRSR606710-1"/>
    </source>
</evidence>
<evidence type="ECO:0000313" key="9">
    <source>
        <dbReference type="Proteomes" id="UP000754883"/>
    </source>
</evidence>
<accession>A0A9N9UYD9</accession>
<dbReference type="Gene3D" id="2.115.10.20">
    <property type="entry name" value="Glycosyl hydrolase domain, family 43"/>
    <property type="match status" value="1"/>
</dbReference>
<feature type="active site" description="Proton acceptor" evidence="4">
    <location>
        <position position="60"/>
    </location>
</feature>
<dbReference type="OrthoDB" id="408373at2759"/>
<dbReference type="Pfam" id="PF17851">
    <property type="entry name" value="GH43_C2"/>
    <property type="match status" value="1"/>
</dbReference>
<evidence type="ECO:0000256" key="2">
    <source>
        <dbReference type="ARBA" id="ARBA00022801"/>
    </source>
</evidence>
<dbReference type="EMBL" id="CABFNO020001565">
    <property type="protein sequence ID" value="CAH0003796.1"/>
    <property type="molecule type" value="Genomic_DNA"/>
</dbReference>
<dbReference type="Gene3D" id="2.60.120.200">
    <property type="match status" value="1"/>
</dbReference>
<keyword evidence="2 6" id="KW-0378">Hydrolase</keyword>
<dbReference type="Proteomes" id="UP000754883">
    <property type="component" value="Unassembled WGS sequence"/>
</dbReference>
<dbReference type="InterPro" id="IPR006710">
    <property type="entry name" value="Glyco_hydro_43"/>
</dbReference>
<evidence type="ECO:0000256" key="6">
    <source>
        <dbReference type="RuleBase" id="RU361187"/>
    </source>
</evidence>
<dbReference type="PANTHER" id="PTHR42812">
    <property type="entry name" value="BETA-XYLOSIDASE"/>
    <property type="match status" value="1"/>
</dbReference>
<dbReference type="CDD" id="cd18833">
    <property type="entry name" value="GH43_PcXyl-like"/>
    <property type="match status" value="1"/>
</dbReference>
<sequence length="600" mass="66057">MAVHPFRHYFLSLLQVLPVMLWYLPLLFSTGIPSTFAAQLQPSHQPNLYFNPILPGWHPDPSCIQNRGLFFCVTSTFQAFPGLPVYISANLIEWKLASHAWNRDSQLPGLSWNTTGQANGMYAPTIRYRNGVYYVIVAYVRGDSRLGLLFKTTDPFDNASWEVPISIDLKDIDPDLFWDDDGKAYVATAGVSLQELDLESGSLGEAIPIWNGTGGAWPEGPHLYKKDGWYYLLIAEGGTSEKHSITIARAKTIQGPYTSNPSNPILTNRGTDEYFQSVGHGDLFQDAAGNWWGFCLAIRSGPAYAFMPMGREAVLFNATWSEEGWPVLQPVRGRMAGNSLPSSPLTVLGNGPAVDGNDRITFRDGVPVPPHFIHHRVPPPGTFVATKNGLYIQARRANLTGDQMSSDVELTGQHGLSFIGRRQSHTLFRFAVDLALRLRTDGQEAGISIFRSQNEHIDLSIIRRLNQTSNSSCGDLLFRLSGISPSTTIEERLVSVPKAWKNQPIRFEVEAYNASDYTFSVSQLDNARARIVIGKISSGAVSGRGGIGFFLGSMVGAFATCNGRGSGNKCKEGSEVFIQRWVYEGIGQEIANGEVIPTKD</sequence>
<dbReference type="InterPro" id="IPR013320">
    <property type="entry name" value="ConA-like_dom_sf"/>
</dbReference>
<keyword evidence="3 6" id="KW-0326">Glycosidase</keyword>
<evidence type="ECO:0000259" key="7">
    <source>
        <dbReference type="Pfam" id="PF17851"/>
    </source>
</evidence>
<dbReference type="GO" id="GO:0004553">
    <property type="term" value="F:hydrolase activity, hydrolyzing O-glycosyl compounds"/>
    <property type="evidence" value="ECO:0007669"/>
    <property type="project" value="InterPro"/>
</dbReference>
<dbReference type="Pfam" id="PF04616">
    <property type="entry name" value="Glyco_hydro_43"/>
    <property type="match status" value="1"/>
</dbReference>
<protein>
    <recommendedName>
        <fullName evidence="7">Beta-xylosidase C-terminal Concanavalin A-like domain-containing protein</fullName>
    </recommendedName>
</protein>
<dbReference type="AlphaFoldDB" id="A0A9N9UYD9"/>
<comment type="similarity">
    <text evidence="1 6">Belongs to the glycosyl hydrolase 43 family.</text>
</comment>
<feature type="site" description="Important for catalytic activity, responsible for pKa modulation of the active site Glu and correct orientation of both the proton donor and substrate" evidence="5">
    <location>
        <position position="173"/>
    </location>
</feature>
<feature type="active site" description="Proton donor" evidence="4">
    <location>
        <position position="219"/>
    </location>
</feature>
<evidence type="ECO:0000256" key="5">
    <source>
        <dbReference type="PIRSR" id="PIRSR606710-2"/>
    </source>
</evidence>
<proteinExistence type="inferred from homology"/>
<dbReference type="PANTHER" id="PTHR42812:SF17">
    <property type="entry name" value="BETA-XYLOSIDASE C-TERMINAL CONCANAVALIN A-LIKE DOMAIN-CONTAINING PROTEIN-RELATED"/>
    <property type="match status" value="1"/>
</dbReference>
<dbReference type="SUPFAM" id="SSF75005">
    <property type="entry name" value="Arabinanase/levansucrase/invertase"/>
    <property type="match status" value="1"/>
</dbReference>